<dbReference type="SUPFAM" id="SSF52833">
    <property type="entry name" value="Thioredoxin-like"/>
    <property type="match status" value="1"/>
</dbReference>
<dbReference type="EMBL" id="CP129683">
    <property type="protein sequence ID" value="XDS50823.1"/>
    <property type="molecule type" value="Genomic_DNA"/>
</dbReference>
<dbReference type="CDD" id="cd03036">
    <property type="entry name" value="ArsC_like"/>
    <property type="match status" value="1"/>
</dbReference>
<feature type="compositionally biased region" description="Basic and acidic residues" evidence="2">
    <location>
        <begin position="1"/>
        <end position="19"/>
    </location>
</feature>
<dbReference type="InterPro" id="IPR006660">
    <property type="entry name" value="Arsenate_reductase-like"/>
</dbReference>
<name>A0AB39UL41_9BIFI</name>
<dbReference type="InterPro" id="IPR036249">
    <property type="entry name" value="Thioredoxin-like_sf"/>
</dbReference>
<dbReference type="EMBL" id="CP129682">
    <property type="protein sequence ID" value="XDS49606.1"/>
    <property type="molecule type" value="Genomic_DNA"/>
</dbReference>
<dbReference type="RefSeq" id="WP_369341785.1">
    <property type="nucleotide sequence ID" value="NZ_CP129675.1"/>
</dbReference>
<reference evidence="4" key="1">
    <citation type="submission" date="2023-07" db="EMBL/GenBank/DDBJ databases">
        <title>Bifidobacterium aquikefiriaerophilum sp. nov. and Bifidobacterium eccum sp. nov., isolated from water kefir.</title>
        <authorList>
            <person name="Breselge S."/>
            <person name="Bellassi P."/>
            <person name="Barcenilla C."/>
            <person name="Alvarez-Ordonez A."/>
            <person name="Morelli L."/>
            <person name="Cotter P.D."/>
        </authorList>
    </citation>
    <scope>NUCLEOTIDE SEQUENCE</scope>
    <source>
        <strain evidence="5">WK012_4_13</strain>
        <strain evidence="4">WK013_4_14</strain>
        <strain evidence="3">WK048_4_13</strain>
    </source>
</reference>
<dbReference type="InterPro" id="IPR006504">
    <property type="entry name" value="Tscrpt_reg_Spx/MgsR"/>
</dbReference>
<evidence type="ECO:0000256" key="1">
    <source>
        <dbReference type="PROSITE-ProRule" id="PRU01282"/>
    </source>
</evidence>
<dbReference type="PANTHER" id="PTHR30041">
    <property type="entry name" value="ARSENATE REDUCTASE"/>
    <property type="match status" value="1"/>
</dbReference>
<comment type="similarity">
    <text evidence="1">Belongs to the ArsC family.</text>
</comment>
<dbReference type="Gene3D" id="3.40.30.10">
    <property type="entry name" value="Glutaredoxin"/>
    <property type="match status" value="1"/>
</dbReference>
<dbReference type="AlphaFoldDB" id="A0AB39UL41"/>
<feature type="compositionally biased region" description="Low complexity" evidence="2">
    <location>
        <begin position="22"/>
        <end position="35"/>
    </location>
</feature>
<dbReference type="Pfam" id="PF03960">
    <property type="entry name" value="ArsC"/>
    <property type="match status" value="1"/>
</dbReference>
<dbReference type="EMBL" id="CP129675">
    <property type="protein sequence ID" value="XDS45612.1"/>
    <property type="molecule type" value="Genomic_DNA"/>
</dbReference>
<feature type="region of interest" description="Disordered" evidence="2">
    <location>
        <begin position="1"/>
        <end position="36"/>
    </location>
</feature>
<evidence type="ECO:0000256" key="2">
    <source>
        <dbReference type="SAM" id="MobiDB-lite"/>
    </source>
</evidence>
<evidence type="ECO:0000313" key="3">
    <source>
        <dbReference type="EMBL" id="XDS45612.1"/>
    </source>
</evidence>
<dbReference type="NCBIfam" id="TIGR01617">
    <property type="entry name" value="arsC_related"/>
    <property type="match status" value="1"/>
</dbReference>
<sequence>MNGDTESLHSESACGKERPTNASAAEATDGTGTAEQDGTDGNIGFVCYRRCSTCAKARIWLNEHHISFDERDIKGDNPSAGELREWWRLSGLPLKRFFNTSGQAYRTLNLKDRLPEMSSDEALELLGSDGMLVKRPIVVNANKVLVGFRPAQWQEALL</sequence>
<evidence type="ECO:0000313" key="4">
    <source>
        <dbReference type="EMBL" id="XDS49606.1"/>
    </source>
</evidence>
<evidence type="ECO:0000313" key="5">
    <source>
        <dbReference type="EMBL" id="XDS50823.1"/>
    </source>
</evidence>
<proteinExistence type="inferred from homology"/>
<dbReference type="KEGG" id="bfk:QN062_00990"/>
<dbReference type="PANTHER" id="PTHR30041:SF8">
    <property type="entry name" value="PROTEIN YFFB"/>
    <property type="match status" value="1"/>
</dbReference>
<dbReference type="PROSITE" id="PS51353">
    <property type="entry name" value="ARSC"/>
    <property type="match status" value="1"/>
</dbReference>
<gene>
    <name evidence="5" type="ORF">QN062_00990</name>
    <name evidence="4" type="ORF">QN216_04995</name>
    <name evidence="3" type="ORF">QN217_05450</name>
</gene>
<accession>A0AB39UL41</accession>
<organism evidence="4">
    <name type="scientific">Bifidobacterium fermentum</name>
    <dbReference type="NCBI Taxonomy" id="3059035"/>
    <lineage>
        <taxon>Bacteria</taxon>
        <taxon>Bacillati</taxon>
        <taxon>Actinomycetota</taxon>
        <taxon>Actinomycetes</taxon>
        <taxon>Bifidobacteriales</taxon>
        <taxon>Bifidobacteriaceae</taxon>
        <taxon>Bifidobacterium</taxon>
    </lineage>
</organism>
<protein>
    <submittedName>
        <fullName evidence="4">Arsenate reductase family protein</fullName>
    </submittedName>
</protein>